<dbReference type="RefSeq" id="WP_345333863.1">
    <property type="nucleotide sequence ID" value="NZ_BAABJI010000004.1"/>
</dbReference>
<gene>
    <name evidence="3" type="ORF">GCM10023313_37730</name>
</gene>
<reference evidence="4" key="1">
    <citation type="journal article" date="2019" name="Int. J. Syst. Evol. Microbiol.">
        <title>The Global Catalogue of Microorganisms (GCM) 10K type strain sequencing project: providing services to taxonomists for standard genome sequencing and annotation.</title>
        <authorList>
            <consortium name="The Broad Institute Genomics Platform"/>
            <consortium name="The Broad Institute Genome Sequencing Center for Infectious Disease"/>
            <person name="Wu L."/>
            <person name="Ma J."/>
        </authorList>
    </citation>
    <scope>NUCLEOTIDE SEQUENCE [LARGE SCALE GENOMIC DNA]</scope>
    <source>
        <strain evidence="4">JCM 18283</strain>
    </source>
</reference>
<dbReference type="Proteomes" id="UP001501436">
    <property type="component" value="Unassembled WGS sequence"/>
</dbReference>
<proteinExistence type="predicted"/>
<dbReference type="Gene3D" id="3.10.450.50">
    <property type="match status" value="1"/>
</dbReference>
<organism evidence="3 4">
    <name type="scientific">Mucilaginibacter defluvii</name>
    <dbReference type="NCBI Taxonomy" id="1196019"/>
    <lineage>
        <taxon>Bacteria</taxon>
        <taxon>Pseudomonadati</taxon>
        <taxon>Bacteroidota</taxon>
        <taxon>Sphingobacteriia</taxon>
        <taxon>Sphingobacteriales</taxon>
        <taxon>Sphingobacteriaceae</taxon>
        <taxon>Mucilaginibacter</taxon>
    </lineage>
</organism>
<evidence type="ECO:0000313" key="4">
    <source>
        <dbReference type="Proteomes" id="UP001501436"/>
    </source>
</evidence>
<dbReference type="InterPro" id="IPR032710">
    <property type="entry name" value="NTF2-like_dom_sf"/>
</dbReference>
<dbReference type="Pfam" id="PF14534">
    <property type="entry name" value="DUF4440"/>
    <property type="match status" value="1"/>
</dbReference>
<keyword evidence="1" id="KW-0732">Signal</keyword>
<sequence length="159" mass="18512">MKRVIFFTFSFVFILINSQSIAQLSKASAGKTLYSTIINLDKQVFDAYNKCDLEKFEDYFDGDVEFFNDRTGYTSSRRDLMKSMKSMCENGGMERVLVSAQVYPLDFYGAVETGMSRFYKVTNGERKLIYTARFVHIWKQDDDDGWKIARVISYDHKAK</sequence>
<keyword evidence="4" id="KW-1185">Reference proteome</keyword>
<name>A0ABP9G924_9SPHI</name>
<accession>A0ABP9G924</accession>
<feature type="signal peptide" evidence="1">
    <location>
        <begin position="1"/>
        <end position="22"/>
    </location>
</feature>
<dbReference type="EMBL" id="BAABJI010000004">
    <property type="protein sequence ID" value="GAA4929462.1"/>
    <property type="molecule type" value="Genomic_DNA"/>
</dbReference>
<evidence type="ECO:0000259" key="2">
    <source>
        <dbReference type="Pfam" id="PF14534"/>
    </source>
</evidence>
<dbReference type="InterPro" id="IPR027843">
    <property type="entry name" value="DUF4440"/>
</dbReference>
<comment type="caution">
    <text evidence="3">The sequence shown here is derived from an EMBL/GenBank/DDBJ whole genome shotgun (WGS) entry which is preliminary data.</text>
</comment>
<feature type="domain" description="DUF4440" evidence="2">
    <location>
        <begin position="37"/>
        <end position="148"/>
    </location>
</feature>
<evidence type="ECO:0000313" key="3">
    <source>
        <dbReference type="EMBL" id="GAA4929462.1"/>
    </source>
</evidence>
<evidence type="ECO:0000256" key="1">
    <source>
        <dbReference type="SAM" id="SignalP"/>
    </source>
</evidence>
<feature type="chain" id="PRO_5045746302" description="DUF4440 domain-containing protein" evidence="1">
    <location>
        <begin position="23"/>
        <end position="159"/>
    </location>
</feature>
<protein>
    <recommendedName>
        <fullName evidence="2">DUF4440 domain-containing protein</fullName>
    </recommendedName>
</protein>
<dbReference type="SUPFAM" id="SSF54427">
    <property type="entry name" value="NTF2-like"/>
    <property type="match status" value="1"/>
</dbReference>